<accession>A0ACB6QNZ5</accession>
<reference evidence="1" key="1">
    <citation type="journal article" date="2020" name="Stud. Mycol.">
        <title>101 Dothideomycetes genomes: a test case for predicting lifestyles and emergence of pathogens.</title>
        <authorList>
            <person name="Haridas S."/>
            <person name="Albert R."/>
            <person name="Binder M."/>
            <person name="Bloem J."/>
            <person name="Labutti K."/>
            <person name="Salamov A."/>
            <person name="Andreopoulos B."/>
            <person name="Baker S."/>
            <person name="Barry K."/>
            <person name="Bills G."/>
            <person name="Bluhm B."/>
            <person name="Cannon C."/>
            <person name="Castanera R."/>
            <person name="Culley D."/>
            <person name="Daum C."/>
            <person name="Ezra D."/>
            <person name="Gonzalez J."/>
            <person name="Henrissat B."/>
            <person name="Kuo A."/>
            <person name="Liang C."/>
            <person name="Lipzen A."/>
            <person name="Lutzoni F."/>
            <person name="Magnuson J."/>
            <person name="Mondo S."/>
            <person name="Nolan M."/>
            <person name="Ohm R."/>
            <person name="Pangilinan J."/>
            <person name="Park H.-J."/>
            <person name="Ramirez L."/>
            <person name="Alfaro M."/>
            <person name="Sun H."/>
            <person name="Tritt A."/>
            <person name="Yoshinaga Y."/>
            <person name="Zwiers L.-H."/>
            <person name="Turgeon B."/>
            <person name="Goodwin S."/>
            <person name="Spatafora J."/>
            <person name="Crous P."/>
            <person name="Grigoriev I."/>
        </authorList>
    </citation>
    <scope>NUCLEOTIDE SEQUENCE</scope>
    <source>
        <strain evidence="1">ATCC 200398</strain>
    </source>
</reference>
<evidence type="ECO:0000313" key="1">
    <source>
        <dbReference type="EMBL" id="KAF2468718.1"/>
    </source>
</evidence>
<comment type="caution">
    <text evidence="1">The sequence shown here is derived from an EMBL/GenBank/DDBJ whole genome shotgun (WGS) entry which is preliminary data.</text>
</comment>
<proteinExistence type="predicted"/>
<sequence>MDALNSDSPEVITTAGFTEFKTTNGVTYKRRKGTVIWKPIQSAPPAKSLTAEDAAYLTLYLVRYYQSPEEPLHWALAISPTQEFGGHINFTAILEVRGDTESMYFNPCTEYVPVSLLPDLHSVYSLTKMNLEDSRKVKEIAELEPPPHAPNRKEIKENCQNWCVRVVQKLVEHNMVDSKHVTSMKELMEPIL</sequence>
<dbReference type="EMBL" id="MU003514">
    <property type="protein sequence ID" value="KAF2468718.1"/>
    <property type="molecule type" value="Genomic_DNA"/>
</dbReference>
<gene>
    <name evidence="1" type="ORF">BDR25DRAFT_230654</name>
</gene>
<protein>
    <submittedName>
        <fullName evidence="1">Uncharacterized protein</fullName>
    </submittedName>
</protein>
<evidence type="ECO:0000313" key="2">
    <source>
        <dbReference type="Proteomes" id="UP000799755"/>
    </source>
</evidence>
<keyword evidence="2" id="KW-1185">Reference proteome</keyword>
<name>A0ACB6QNZ5_9PLEO</name>
<organism evidence="1 2">
    <name type="scientific">Lindgomyces ingoldianus</name>
    <dbReference type="NCBI Taxonomy" id="673940"/>
    <lineage>
        <taxon>Eukaryota</taxon>
        <taxon>Fungi</taxon>
        <taxon>Dikarya</taxon>
        <taxon>Ascomycota</taxon>
        <taxon>Pezizomycotina</taxon>
        <taxon>Dothideomycetes</taxon>
        <taxon>Pleosporomycetidae</taxon>
        <taxon>Pleosporales</taxon>
        <taxon>Lindgomycetaceae</taxon>
        <taxon>Lindgomyces</taxon>
    </lineage>
</organism>
<dbReference type="Proteomes" id="UP000799755">
    <property type="component" value="Unassembled WGS sequence"/>
</dbReference>